<feature type="non-terminal residue" evidence="1">
    <location>
        <position position="1"/>
    </location>
</feature>
<accession>A0A2M8GKV3</accession>
<name>A0A2M8GKV3_9BACT</name>
<proteinExistence type="predicted"/>
<comment type="caution">
    <text evidence="1">The sequence shown here is derived from an EMBL/GenBank/DDBJ whole genome shotgun (WGS) entry which is preliminary data.</text>
</comment>
<protein>
    <submittedName>
        <fullName evidence="1">Phage antirepressor protein</fullName>
    </submittedName>
</protein>
<dbReference type="AlphaFoldDB" id="A0A2M8GKV3"/>
<organism evidence="1 2">
    <name type="scientific">Candidatus Shapirobacteria bacterium CG_4_8_14_3_um_filter_35_11</name>
    <dbReference type="NCBI Taxonomy" id="1974874"/>
    <lineage>
        <taxon>Bacteria</taxon>
        <taxon>Candidatus Shapironibacteriota</taxon>
    </lineage>
</organism>
<evidence type="ECO:0000313" key="1">
    <source>
        <dbReference type="EMBL" id="PJC81177.1"/>
    </source>
</evidence>
<reference evidence="2" key="1">
    <citation type="submission" date="2017-09" db="EMBL/GenBank/DDBJ databases">
        <title>Depth-based differentiation of microbial function through sediment-hosted aquifers and enrichment of novel symbionts in the deep terrestrial subsurface.</title>
        <authorList>
            <person name="Probst A.J."/>
            <person name="Ladd B."/>
            <person name="Jarett J.K."/>
            <person name="Geller-Mcgrath D.E."/>
            <person name="Sieber C.M.K."/>
            <person name="Emerson J.B."/>
            <person name="Anantharaman K."/>
            <person name="Thomas B.C."/>
            <person name="Malmstrom R."/>
            <person name="Stieglmeier M."/>
            <person name="Klingl A."/>
            <person name="Woyke T."/>
            <person name="Ryan C.M."/>
            <person name="Banfield J.F."/>
        </authorList>
    </citation>
    <scope>NUCLEOTIDE SEQUENCE [LARGE SCALE GENOMIC DNA]</scope>
</reference>
<gene>
    <name evidence="1" type="ORF">CO009_00005</name>
</gene>
<evidence type="ECO:0000313" key="2">
    <source>
        <dbReference type="Proteomes" id="UP000228960"/>
    </source>
</evidence>
<dbReference type="EMBL" id="PFQM01000001">
    <property type="protein sequence ID" value="PJC81177.1"/>
    <property type="molecule type" value="Genomic_DNA"/>
</dbReference>
<sequence>DDFELIFTMLGEKSTSEIHKVEDSRGVPKLKSDAVRGGHIAGNARHELEHELKRSIVSKKNFIPLVSKRG</sequence>
<dbReference type="Proteomes" id="UP000228960">
    <property type="component" value="Unassembled WGS sequence"/>
</dbReference>